<evidence type="ECO:0000256" key="19">
    <source>
        <dbReference type="SAM" id="MobiDB-lite"/>
    </source>
</evidence>
<evidence type="ECO:0000256" key="11">
    <source>
        <dbReference type="ARBA" id="ARBA00023157"/>
    </source>
</evidence>
<evidence type="ECO:0000256" key="10">
    <source>
        <dbReference type="ARBA" id="ARBA00023136"/>
    </source>
</evidence>
<feature type="domain" description="Cadherin" evidence="22">
    <location>
        <begin position="50"/>
        <end position="123"/>
    </location>
</feature>
<feature type="compositionally biased region" description="Polar residues" evidence="19">
    <location>
        <begin position="3229"/>
        <end position="3302"/>
    </location>
</feature>
<evidence type="ECO:0000256" key="13">
    <source>
        <dbReference type="ARBA" id="ARBA00062150"/>
    </source>
</evidence>
<dbReference type="GO" id="GO:0016327">
    <property type="term" value="C:apicolateral plasma membrane"/>
    <property type="evidence" value="ECO:0007669"/>
    <property type="project" value="UniProtKB-ARBA"/>
</dbReference>
<keyword evidence="5 21" id="KW-0732">Signal</keyword>
<keyword evidence="4 17" id="KW-0812">Transmembrane</keyword>
<feature type="domain" description="Cadherin" evidence="22">
    <location>
        <begin position="1082"/>
        <end position="1184"/>
    </location>
</feature>
<dbReference type="RefSeq" id="XP_013393116.1">
    <property type="nucleotide sequence ID" value="XM_013537662.1"/>
</dbReference>
<dbReference type="FunFam" id="2.60.40.60:FF:000181">
    <property type="entry name" value="Predicted protein"/>
    <property type="match status" value="1"/>
</dbReference>
<dbReference type="Proteomes" id="UP000085678">
    <property type="component" value="Unplaced"/>
</dbReference>
<feature type="domain" description="Cadherin" evidence="22">
    <location>
        <begin position="873"/>
        <end position="976"/>
    </location>
</feature>
<feature type="domain" description="Cadherin" evidence="22">
    <location>
        <begin position="2236"/>
        <end position="2336"/>
    </location>
</feature>
<feature type="domain" description="Cadherin" evidence="22">
    <location>
        <begin position="1186"/>
        <end position="1296"/>
    </location>
</feature>
<feature type="domain" description="Cadherin" evidence="22">
    <location>
        <begin position="770"/>
        <end position="872"/>
    </location>
</feature>
<dbReference type="FunFam" id="2.60.40.60:FF:000102">
    <property type="entry name" value="Dachsous cadherin-related 1b"/>
    <property type="match status" value="1"/>
</dbReference>
<feature type="compositionally biased region" description="Basic residues" evidence="19">
    <location>
        <begin position="3303"/>
        <end position="3313"/>
    </location>
</feature>
<keyword evidence="2" id="KW-1003">Cell membrane</keyword>
<feature type="region of interest" description="Disordered" evidence="19">
    <location>
        <begin position="3049"/>
        <end position="3070"/>
    </location>
</feature>
<dbReference type="InterPro" id="IPR020894">
    <property type="entry name" value="Cadherin_CS"/>
</dbReference>
<dbReference type="Pfam" id="PF25374">
    <property type="entry name" value="Cadherin_FAT4_N"/>
    <property type="match status" value="1"/>
</dbReference>
<dbReference type="GeneID" id="106160888"/>
<feature type="domain" description="Cadherin" evidence="22">
    <location>
        <begin position="354"/>
        <end position="452"/>
    </location>
</feature>
<dbReference type="GO" id="GO:0016477">
    <property type="term" value="P:cell migration"/>
    <property type="evidence" value="ECO:0007669"/>
    <property type="project" value="UniProtKB-ARBA"/>
</dbReference>
<dbReference type="Pfam" id="PF00028">
    <property type="entry name" value="Cadherin"/>
    <property type="match status" value="25"/>
</dbReference>
<feature type="domain" description="Cadherin" evidence="22">
    <location>
        <begin position="2337"/>
        <end position="2442"/>
    </location>
</feature>
<protein>
    <recommendedName>
        <fullName evidence="14">Protocadherin-16</fullName>
    </recommendedName>
    <alternativeName>
        <fullName evidence="15">Protein dachsous homolog 1</fullName>
    </alternativeName>
</protein>
<dbReference type="Gene3D" id="2.60.40.60">
    <property type="entry name" value="Cadherins"/>
    <property type="match status" value="27"/>
</dbReference>
<dbReference type="FunFam" id="2.60.40.60:FF:000226">
    <property type="entry name" value="Dachsous, isoform B"/>
    <property type="match status" value="2"/>
</dbReference>
<dbReference type="InterPro" id="IPR000233">
    <property type="entry name" value="Cadherin_Y-type_LIR"/>
</dbReference>
<reference evidence="24" key="1">
    <citation type="submission" date="2025-08" db="UniProtKB">
        <authorList>
            <consortium name="RefSeq"/>
        </authorList>
    </citation>
    <scope>IDENTIFICATION</scope>
    <source>
        <tissue evidence="24">Gonads</tissue>
    </source>
</reference>
<dbReference type="FunFam" id="2.60.40.60:FF:000116">
    <property type="entry name" value="Dachsous cadherin-related 2"/>
    <property type="match status" value="1"/>
</dbReference>
<evidence type="ECO:0000256" key="3">
    <source>
        <dbReference type="ARBA" id="ARBA00022536"/>
    </source>
</evidence>
<evidence type="ECO:0000256" key="18">
    <source>
        <dbReference type="RuleBase" id="RU004357"/>
    </source>
</evidence>
<dbReference type="SMART" id="SM00112">
    <property type="entry name" value="CA"/>
    <property type="match status" value="27"/>
</dbReference>
<dbReference type="SUPFAM" id="SSF49313">
    <property type="entry name" value="Cadherin-like"/>
    <property type="match status" value="27"/>
</dbReference>
<feature type="compositionally biased region" description="Basic and acidic residues" evidence="19">
    <location>
        <begin position="2957"/>
        <end position="2966"/>
    </location>
</feature>
<feature type="compositionally biased region" description="Gly residues" evidence="19">
    <location>
        <begin position="3209"/>
        <end position="3221"/>
    </location>
</feature>
<dbReference type="InterPro" id="IPR027397">
    <property type="entry name" value="Catenin-bd_sf"/>
</dbReference>
<evidence type="ECO:0000256" key="5">
    <source>
        <dbReference type="ARBA" id="ARBA00022729"/>
    </source>
</evidence>
<dbReference type="InterPro" id="IPR015919">
    <property type="entry name" value="Cadherin-like_sf"/>
</dbReference>
<feature type="transmembrane region" description="Helical" evidence="20">
    <location>
        <begin position="2895"/>
        <end position="2916"/>
    </location>
</feature>
<dbReference type="FunFam" id="2.60.40.60:FF:000035">
    <property type="entry name" value="Protocadherin Fat 3"/>
    <property type="match status" value="1"/>
</dbReference>
<feature type="domain" description="Cadherin" evidence="22">
    <location>
        <begin position="977"/>
        <end position="1081"/>
    </location>
</feature>
<dbReference type="OMA" id="QPKDYTF"/>
<keyword evidence="3" id="KW-0245">EGF-like domain</keyword>
<dbReference type="KEGG" id="lak:106160888"/>
<feature type="chain" id="PRO_5010270051" description="Protocadherin-16" evidence="21">
    <location>
        <begin position="29"/>
        <end position="3328"/>
    </location>
</feature>
<name>A0A1S3I5K2_LINAN</name>
<feature type="domain" description="Cadherin" evidence="22">
    <location>
        <begin position="1514"/>
        <end position="1609"/>
    </location>
</feature>
<evidence type="ECO:0000256" key="21">
    <source>
        <dbReference type="SAM" id="SignalP"/>
    </source>
</evidence>
<dbReference type="FunFam" id="2.60.40.60:FF:000104">
    <property type="entry name" value="cadherin-23 isoform X1"/>
    <property type="match status" value="1"/>
</dbReference>
<sequence>MESTCRCLERRCLLFLVVLSMQFLSTKAQAARYVEFSIAEEQPIGSFIGDLNTGNNYLFVVWQGTEYNDRIHVDTFTGNITTAAVLDREEKSSYSFSVVLSSSGLLMQVTVRVLDINDHNPVFPVDVVHLILPEKTPINTKHVLGSAVDPDLGDNTVSRYEIHSGNTNSAFGLVSKQNGNVLYLDLTVIGVLDYEQTREYDLFIRAYDNGSPPKYGEMRVNVTIIDDNDNQPIFNASRYSAQILENATVGGSILQVFATDQDSGENGHIMYHIDRINSDQEEFFRINPDTGIVYVNKPLDYERKGAHELIVVAKDNGSQPLQTSAIVSIQVVDVNDNEPRINLTFFSNDNTPKISEAANPGQIVARVTVSDKDGSGVFSNINVTLKGGGGHFGLTTRDNTVYLIIIKNPPDREIQPYHMLTITATDSGTPPLNANITFNLQVEDVNDNAPQFTAREYRADIKEIVSAGSFVIQVNATDQDEGDNALIQYSILNVPDSHSDWFQIDTMSGLITTSKPIDCEVDSQPRLLVQAMDSGSPPLSATATVIITIRDVNDNQPAFDQSFYNVSIPEDTAAHTCILTVSASDPDCGVNAQVTYLIATSLGFQHPGDLDIQNGTGKICITRQLDFERKSSYEFPVMAQDLDGLQTTAMVKVTIIDVNDNRPVFYPQVYHKNVEEDSAIGTTVVLVTAQDRDSGSFGTITYSIVGGNEQGYFTIGRDSGIVTVQRSLGSRVGIFNLRVQAQDGGGLQSEQTANITVSVVDSQQAPPVFSRPLYSFRISEDVVPQTPVGTVQASNTNPAAGTIFYSIESGDPHQYFAIDASSGVIRTKTNIDHETTATVLLTIQAQSGSPPIFGRAQVNITLDDVNDNAPQFQVSNIEIPVKENVGTAHTIYQVHASDRDSGNNGEVRYKLLQNPGNTFQIDAATGELRLRGSLDYEGTKQYRVVVSAYDLGIPQYNSSMTIVLNVQDVNDNIPQFQQNPYRVQVREDTSVNQKFLQVNATDLDSGNNARITYRLQGTAAGQAFGIFSNDGWVYLREALDRERQQEYRMNVLAIDNGIPEKTATASLIVTVTDANDERPQFTGLPYQFYFPENQAVSSVVATVTATDNDTGVNARLRYSMISSNEYFDINTDSGEILSKKELDRETRDHYNFNIRVTDQGNPPLSASAEVSIFIQDLNDNSPRFLQTGLYRADVLENQVKGTSVIKVSAYDDDFGVNGTVSYAFDASVGTDYQMFHIHLRTGLITTAEVLNRAVKSKYSLTVIARDGGTPHQESKKIVEITVLDDGTPDQPGSPSKFLTFDIQEGIPIGSVIGSARLQNDHPELMAYYLISSRPLDIAIFGVNTTTGAIYSAREVDFEASSTYSLIVNAVDSHIYTTAINVTINVADINDNAPLFENDPIWTSVRENVGVNHLVYTFHANDRDSGDNGRVMYSIVSQSPSGAYFSIDAYSGALRTTRNIDHEIINQVTLIVRATDQATNINDRKETTVTVLVSIEDENDNAPIFVSRNKTFLFEDEPVGYPLMYVIAVDKDSGQNGNVTYSIVSGDVDHHFALDSNTGLLTISSILDREREEQYILNVSATDHGSPSRHSATQLVTIQVIDVNDNPPKFEQTVYRANVTENMSAPTYVTTLRATDLDRGPNGDLIYLIPYGIAGNKFGVNNVTGVVSTREELDREAQSSYIITAYVRDNAYPSQYDTATIIVDVLDTNDHTPVFKNEIYRLTVPENSDDTEIHQVAAMDADSGTNGQISYTISAGNEGGKFSIDPTTGALSCDALDRERQDQYHLTITATDNGQPPRSGTCTVIVIVSDLNDNSPVFRRPRYTATLLEDVPVNTPVVNVSATDADAGNNRIITYSLNNDSQTDGLFKINNVTGEILTAGHFDREKKSSFTFEVTATDGGLYDPRQQKVTIAVTIDDVNDNAPVFTTTQLTINASTGLQNGHQLTQIRAADKDAGSNAQIVYTISPESDFFAINPNTGWVVVKGASLGESSVGYHQLQLIATDRGSPPLSSVGVLGIRVGNPNVGVLRFTNHTYSVYLMENTPRGTNVVKVTANFVGGGSGTIQYSFASGNEDKTFRIDSQGQIKINDNSKLDYETTVRMRLIVVASADQSYGYTTVWINLRDENDNAPRFAQERYISSTWEGKERNTYVTQVSATDADSGTNGQITYTIINGNVDDAFIISPPRSGIVMANIELDREIHSSYRLEIEAKDQGANPRSSTCTLRINVVDVNDNSPIFPMASPVDVDEGIDVGSIITTITANDVDLNPDLKYEFAEDGNPDNTFSIDRFSGRITLTKPLDREQRAQYTLKIKATDGIHPTYTDLVINVIDENDNSPKFLQESYQVTLPELTPPNAYIITVQATDADSGSNSQITYSIIGAARDDGFYVDPQSGAIYTNKTIHFDSSQHTYQLVIKATDHGRTPLTDVVAVRIQVTDINDHSPEFTKKNYSVHVPEDGTKGDVILTLKAQDKDDSEANQKIVYAIIRGNLNNSFEIDSSTGEIFLTGSLDRESTAYYTLVVSATDKGTPPRSTNTTVNIIVDDINDWPPTFTQNPYIATVMENFTSGEPFLQVVATDKDIGSNQEVEYSITSGNDNGLFTINSTFGTIAIAPTKSLDYDTNKEHKLIVKAQDSGQNRLSSIVTVIVNVTDVNDNKPSFPVMMYIEKVRENEPAGTSVFTAHANDKDAGVYGQLKYGIIEDEGLFSIDANTGEVTTVAIFDYESMNSYRFKITAADLGGTPVSIPVLVNIESVDEFEPVFTSSKFTFDVPGNAEVGYVIGQVSATDRDSGPDGRILYQFQEPQDYFSIDSKSGNITVKKLFSETTKRKKRFVPRYSLNAHNRNRRDVQSGVQALVIMADSGKEGSQKAYVTAEVQIDYSCAGCNVGAATAGFVLTGAPLVLVIVFSILVIILVIVISIVCKWGRERKRKPANNYQQAVGDNFDHVDMALPPAGIEAPPRYNEIHSYDGRHNITTSDISDQSHSSSGRGSADDGDEDDEEISRINQAPSTQLHHRSGMPDSGIQQDDDNISEHSVHNHQEYLARLGIDSSKIKFDSKPTSSVESMHQFSEEGGGEGDGLDIGLIVNAKLDKVEADEEFAIMDGTREFGFTETEPSHAGSLSSVINSEEEFSGSYNWDYLLDWGPQYHPLADVFAEIARLKDESITPKKQPTQIVPQRPMKNNMNPQQVRTIPPPIITNAPPIPRSLSNQDGFQSDGGGGGAGGGGQAAMPKSHYTASTGSSAINSTRTSQMTLSASLPRSPISHDSTFTSPALSPSFTPTLSPLATRSPSISPLVSHGASRSVSGHSTPHRSRSKHSLNHVGGSSESEQELRI</sequence>
<evidence type="ECO:0000256" key="1">
    <source>
        <dbReference type="ARBA" id="ARBA00004251"/>
    </source>
</evidence>
<feature type="domain" description="Cadherin" evidence="22">
    <location>
        <begin position="132"/>
        <end position="234"/>
    </location>
</feature>
<feature type="region of interest" description="Disordered" evidence="19">
    <location>
        <begin position="2945"/>
        <end position="3024"/>
    </location>
</feature>
<feature type="domain" description="Cadherin" evidence="22">
    <location>
        <begin position="2131"/>
        <end position="2236"/>
    </location>
</feature>
<feature type="region of interest" description="Disordered" evidence="19">
    <location>
        <begin position="3161"/>
        <end position="3328"/>
    </location>
</feature>
<feature type="domain" description="Cadherin" evidence="22">
    <location>
        <begin position="560"/>
        <end position="665"/>
    </location>
</feature>
<dbReference type="Gene3D" id="4.10.900.10">
    <property type="entry name" value="TCF3-CBD (Catenin binding domain)"/>
    <property type="match status" value="1"/>
</dbReference>
<keyword evidence="10 20" id="KW-0472">Membrane</keyword>
<evidence type="ECO:0000256" key="6">
    <source>
        <dbReference type="ARBA" id="ARBA00022737"/>
    </source>
</evidence>
<gene>
    <name evidence="24" type="primary">LOC106160888</name>
</gene>
<organism evidence="23 24">
    <name type="scientific">Lingula anatina</name>
    <name type="common">Brachiopod</name>
    <name type="synonym">Lingula unguis</name>
    <dbReference type="NCBI Taxonomy" id="7574"/>
    <lineage>
        <taxon>Eukaryota</taxon>
        <taxon>Metazoa</taxon>
        <taxon>Spiralia</taxon>
        <taxon>Lophotrochozoa</taxon>
        <taxon>Brachiopoda</taxon>
        <taxon>Linguliformea</taxon>
        <taxon>Lingulata</taxon>
        <taxon>Lingulida</taxon>
        <taxon>Linguloidea</taxon>
        <taxon>Lingulidae</taxon>
        <taxon>Lingula</taxon>
    </lineage>
</organism>
<dbReference type="PROSITE" id="PS50268">
    <property type="entry name" value="CADHERIN_2"/>
    <property type="match status" value="27"/>
</dbReference>
<evidence type="ECO:0000256" key="15">
    <source>
        <dbReference type="ARBA" id="ARBA00079083"/>
    </source>
</evidence>
<feature type="domain" description="Cadherin" evidence="22">
    <location>
        <begin position="2029"/>
        <end position="2130"/>
    </location>
</feature>
<dbReference type="PANTHER" id="PTHR24026:SF126">
    <property type="entry name" value="PROTOCADHERIN FAT 4"/>
    <property type="match status" value="1"/>
</dbReference>
<feature type="domain" description="Cadherin" evidence="22">
    <location>
        <begin position="235"/>
        <end position="341"/>
    </location>
</feature>
<dbReference type="FunFam" id="2.60.40.60:FF:000039">
    <property type="entry name" value="FAT atypical cadherin 3"/>
    <property type="match status" value="2"/>
</dbReference>
<evidence type="ECO:0000313" key="23">
    <source>
        <dbReference type="Proteomes" id="UP000085678"/>
    </source>
</evidence>
<dbReference type="FunFam" id="2.60.40.60:FF:000279">
    <property type="entry name" value="Protocadherin-16, putative"/>
    <property type="match status" value="1"/>
</dbReference>
<evidence type="ECO:0000256" key="17">
    <source>
        <dbReference type="RuleBase" id="RU003318"/>
    </source>
</evidence>
<comment type="subunit">
    <text evidence="13">Heterophilic interaction with FAT4; this interaction affects their respective protein levels.</text>
</comment>
<accession>A0A1S3I5K2</accession>
<evidence type="ECO:0000256" key="9">
    <source>
        <dbReference type="ARBA" id="ARBA00022989"/>
    </source>
</evidence>
<evidence type="ECO:0000256" key="8">
    <source>
        <dbReference type="ARBA" id="ARBA00022889"/>
    </source>
</evidence>
<feature type="domain" description="Cadherin" evidence="22">
    <location>
        <begin position="2757"/>
        <end position="2865"/>
    </location>
</feature>
<feature type="domain" description="Cadherin" evidence="22">
    <location>
        <begin position="1294"/>
        <end position="1395"/>
    </location>
</feature>
<dbReference type="GO" id="GO:0090251">
    <property type="term" value="P:protein localization involved in establishment of planar polarity"/>
    <property type="evidence" value="ECO:0007669"/>
    <property type="project" value="UniProtKB-ARBA"/>
</dbReference>
<dbReference type="FunFam" id="2.60.40.60:FF:000081">
    <property type="entry name" value="protocadherin Fat 4"/>
    <property type="match status" value="1"/>
</dbReference>
<keyword evidence="6" id="KW-0677">Repeat</keyword>
<dbReference type="Pfam" id="PF01049">
    <property type="entry name" value="CADH_Y-type_LIR"/>
    <property type="match status" value="1"/>
</dbReference>
<dbReference type="FunFam" id="2.60.40.60:FF:000020">
    <property type="entry name" value="Dachsous cadherin-related 1b"/>
    <property type="match status" value="6"/>
</dbReference>
<keyword evidence="9 20" id="KW-1133">Transmembrane helix</keyword>
<evidence type="ECO:0000256" key="7">
    <source>
        <dbReference type="ARBA" id="ARBA00022837"/>
    </source>
</evidence>
<keyword evidence="12" id="KW-0325">Glycoprotein</keyword>
<proteinExistence type="predicted"/>
<dbReference type="FunFam" id="2.60.40.60:FF:000013">
    <property type="entry name" value="Cadherin EGF LAG seven-pass G-type receptor"/>
    <property type="match status" value="2"/>
</dbReference>
<feature type="domain" description="Cadherin" evidence="22">
    <location>
        <begin position="1818"/>
        <end position="1924"/>
    </location>
</feature>
<dbReference type="STRING" id="7574.A0A1S3I5K2"/>
<dbReference type="FunFam" id="2.60.40.60:FF:000007">
    <property type="entry name" value="Protocadherin alpha 2"/>
    <property type="match status" value="1"/>
</dbReference>
<feature type="compositionally biased region" description="Polar residues" evidence="19">
    <location>
        <begin position="3052"/>
        <end position="3062"/>
    </location>
</feature>
<keyword evidence="11" id="KW-1015">Disulfide bond</keyword>
<feature type="compositionally biased region" description="Low complexity" evidence="19">
    <location>
        <begin position="2971"/>
        <end position="2984"/>
    </location>
</feature>
<feature type="domain" description="Cadherin" evidence="22">
    <location>
        <begin position="2443"/>
        <end position="2548"/>
    </location>
</feature>
<dbReference type="InParanoid" id="A0A1S3I5K2"/>
<dbReference type="PANTHER" id="PTHR24026">
    <property type="entry name" value="FAT ATYPICAL CADHERIN-RELATED"/>
    <property type="match status" value="1"/>
</dbReference>
<evidence type="ECO:0000256" key="4">
    <source>
        <dbReference type="ARBA" id="ARBA00022692"/>
    </source>
</evidence>
<dbReference type="PRINTS" id="PR00205">
    <property type="entry name" value="CADHERIN"/>
</dbReference>
<feature type="signal peptide" evidence="21">
    <location>
        <begin position="1"/>
        <end position="28"/>
    </location>
</feature>
<feature type="domain" description="Cadherin" evidence="22">
    <location>
        <begin position="453"/>
        <end position="559"/>
    </location>
</feature>
<keyword evidence="8 17" id="KW-0130">Cell adhesion</keyword>
<evidence type="ECO:0000256" key="12">
    <source>
        <dbReference type="ARBA" id="ARBA00023180"/>
    </source>
</evidence>
<dbReference type="FunCoup" id="A0A1S3I5K2">
    <property type="interactions" value="122"/>
</dbReference>
<comment type="subcellular location">
    <subcellularLocation>
        <location evidence="1 17">Cell membrane</location>
        <topology evidence="1 17">Single-pass type I membrane protein</topology>
    </subcellularLocation>
</comment>
<feature type="domain" description="Cadherin" evidence="22">
    <location>
        <begin position="1396"/>
        <end position="1504"/>
    </location>
</feature>
<dbReference type="GO" id="GO:0035332">
    <property type="term" value="P:positive regulation of hippo signaling"/>
    <property type="evidence" value="ECO:0007669"/>
    <property type="project" value="UniProtKB-ARBA"/>
</dbReference>
<dbReference type="FunFam" id="2.60.40.60:FF:000140">
    <property type="entry name" value="Dachsous cadherin-related 1"/>
    <property type="match status" value="1"/>
</dbReference>
<dbReference type="CDD" id="cd11304">
    <property type="entry name" value="Cadherin_repeat"/>
    <property type="match status" value="26"/>
</dbReference>
<dbReference type="OrthoDB" id="6252479at2759"/>
<evidence type="ECO:0000259" key="22">
    <source>
        <dbReference type="PROSITE" id="PS50268"/>
    </source>
</evidence>
<comment type="function">
    <text evidence="18">Cadherins are calcium-dependent cell adhesion proteins.</text>
</comment>
<evidence type="ECO:0000313" key="24">
    <source>
        <dbReference type="RefSeq" id="XP_013393116.1"/>
    </source>
</evidence>
<dbReference type="GO" id="GO:0005509">
    <property type="term" value="F:calcium ion binding"/>
    <property type="evidence" value="ECO:0007669"/>
    <property type="project" value="UniProtKB-UniRule"/>
</dbReference>
<evidence type="ECO:0000256" key="20">
    <source>
        <dbReference type="SAM" id="Phobius"/>
    </source>
</evidence>
<dbReference type="InterPro" id="IPR002126">
    <property type="entry name" value="Cadherin-like_dom"/>
</dbReference>
<feature type="compositionally biased region" description="Polar residues" evidence="19">
    <location>
        <begin position="3161"/>
        <end position="3184"/>
    </location>
</feature>
<feature type="compositionally biased region" description="Pro residues" evidence="19">
    <location>
        <begin position="3186"/>
        <end position="3198"/>
    </location>
</feature>
<feature type="domain" description="Cadherin" evidence="22">
    <location>
        <begin position="2549"/>
        <end position="2655"/>
    </location>
</feature>
<keyword evidence="23" id="KW-1185">Reference proteome</keyword>
<dbReference type="FunFam" id="2.60.40.60:FF:000033">
    <property type="entry name" value="FAT atypical cadherin 1"/>
    <property type="match status" value="1"/>
</dbReference>
<evidence type="ECO:0000256" key="2">
    <source>
        <dbReference type="ARBA" id="ARBA00022475"/>
    </source>
</evidence>
<evidence type="ECO:0000256" key="16">
    <source>
        <dbReference type="PROSITE-ProRule" id="PRU00043"/>
    </source>
</evidence>
<feature type="domain" description="Cadherin" evidence="22">
    <location>
        <begin position="2656"/>
        <end position="2756"/>
    </location>
</feature>
<feature type="domain" description="Cadherin" evidence="22">
    <location>
        <begin position="1715"/>
        <end position="1817"/>
    </location>
</feature>
<dbReference type="GO" id="GO:0007156">
    <property type="term" value="P:homophilic cell adhesion via plasma membrane adhesion molecules"/>
    <property type="evidence" value="ECO:0007669"/>
    <property type="project" value="InterPro"/>
</dbReference>
<dbReference type="FunFam" id="2.60.40.60:FF:000080">
    <property type="entry name" value="FAT atypical cadherin 1"/>
    <property type="match status" value="1"/>
</dbReference>
<dbReference type="PROSITE" id="PS00232">
    <property type="entry name" value="CADHERIN_1"/>
    <property type="match status" value="14"/>
</dbReference>
<feature type="domain" description="Cadherin" evidence="22">
    <location>
        <begin position="1610"/>
        <end position="1714"/>
    </location>
</feature>
<keyword evidence="7 16" id="KW-0106">Calcium</keyword>
<feature type="domain" description="Cadherin" evidence="22">
    <location>
        <begin position="666"/>
        <end position="769"/>
    </location>
</feature>
<feature type="domain" description="Cadherin" evidence="22">
    <location>
        <begin position="1925"/>
        <end position="2028"/>
    </location>
</feature>
<evidence type="ECO:0000256" key="14">
    <source>
        <dbReference type="ARBA" id="ARBA00072299"/>
    </source>
</evidence>